<proteinExistence type="predicted"/>
<sequence>MSDPVEMTVYSRENCHLCASAMETIDRVVDDTDVAVTVEEIDVDADAELADTYGDRVPHILIDGEDAFSYRVHAAELRTKLRAAADSVDSSPTE</sequence>
<gene>
    <name evidence="1" type="ORF">DM826_05375</name>
</gene>
<accession>A0A3A6Q9G9</accession>
<evidence type="ECO:0000313" key="1">
    <source>
        <dbReference type="EMBL" id="RJX43684.1"/>
    </source>
</evidence>
<dbReference type="SUPFAM" id="SSF52833">
    <property type="entry name" value="Thioredoxin-like"/>
    <property type="match status" value="1"/>
</dbReference>
<protein>
    <submittedName>
        <fullName evidence="1">Glutaredoxin family protein</fullName>
    </submittedName>
</protein>
<reference evidence="1 2" key="1">
    <citation type="submission" date="2018-06" db="EMBL/GenBank/DDBJ databases">
        <title>Halonotius sp. F13-13 a new haloarchaeeon isolated from a solar saltern from Isla Cristina, Huelva, Spain.</title>
        <authorList>
            <person name="Duran-Viseras A."/>
            <person name="Sanchez-Porro C."/>
            <person name="Ventosa A."/>
        </authorList>
    </citation>
    <scope>NUCLEOTIDE SEQUENCE [LARGE SCALE GENOMIC DNA]</scope>
    <source>
        <strain evidence="1 2">F13-13</strain>
    </source>
</reference>
<dbReference type="InterPro" id="IPR008554">
    <property type="entry name" value="Glutaredoxin-like"/>
</dbReference>
<dbReference type="Proteomes" id="UP000276588">
    <property type="component" value="Unassembled WGS sequence"/>
</dbReference>
<keyword evidence="2" id="KW-1185">Reference proteome</keyword>
<dbReference type="AlphaFoldDB" id="A0A3A6Q9G9"/>
<dbReference type="EMBL" id="QKNY01000007">
    <property type="protein sequence ID" value="RJX43684.1"/>
    <property type="molecule type" value="Genomic_DNA"/>
</dbReference>
<evidence type="ECO:0000313" key="2">
    <source>
        <dbReference type="Proteomes" id="UP000276588"/>
    </source>
</evidence>
<organism evidence="1 2">
    <name type="scientific">Halonotius aquaticus</name>
    <dbReference type="NCBI Taxonomy" id="2216978"/>
    <lineage>
        <taxon>Archaea</taxon>
        <taxon>Methanobacteriati</taxon>
        <taxon>Methanobacteriota</taxon>
        <taxon>Stenosarchaea group</taxon>
        <taxon>Halobacteria</taxon>
        <taxon>Halobacteriales</taxon>
        <taxon>Haloferacaceae</taxon>
        <taxon>Halonotius</taxon>
    </lineage>
</organism>
<dbReference type="RefSeq" id="WP_120102305.1">
    <property type="nucleotide sequence ID" value="NZ_QKNY01000007.1"/>
</dbReference>
<dbReference type="Gene3D" id="3.40.30.10">
    <property type="entry name" value="Glutaredoxin"/>
    <property type="match status" value="1"/>
</dbReference>
<comment type="caution">
    <text evidence="1">The sequence shown here is derived from an EMBL/GenBank/DDBJ whole genome shotgun (WGS) entry which is preliminary data.</text>
</comment>
<name>A0A3A6Q9G9_9EURY</name>
<dbReference type="InterPro" id="IPR036249">
    <property type="entry name" value="Thioredoxin-like_sf"/>
</dbReference>
<dbReference type="Pfam" id="PF05768">
    <property type="entry name" value="Glrx-like"/>
    <property type="match status" value="1"/>
</dbReference>
<dbReference type="OrthoDB" id="286273at2157"/>